<proteinExistence type="predicted"/>
<gene>
    <name evidence="1" type="ORF">INT48_005886</name>
</gene>
<dbReference type="Gene3D" id="1.10.510.10">
    <property type="entry name" value="Transferase(Phosphotransferase) domain 1"/>
    <property type="match status" value="1"/>
</dbReference>
<evidence type="ECO:0000313" key="1">
    <source>
        <dbReference type="EMBL" id="KAG2229317.1"/>
    </source>
</evidence>
<dbReference type="Proteomes" id="UP000613177">
    <property type="component" value="Unassembled WGS sequence"/>
</dbReference>
<feature type="non-terminal residue" evidence="1">
    <location>
        <position position="292"/>
    </location>
</feature>
<protein>
    <recommendedName>
        <fullName evidence="3">Protein kinase domain-containing protein</fullName>
    </recommendedName>
</protein>
<keyword evidence="2" id="KW-1185">Reference proteome</keyword>
<sequence length="292" mass="33250">EEFSPEGVYTGEPKAIFLQKINTECLVLNPEPFRDVKGLNSREVTFTGAYTNLQISCECIIAFGDVNYHQAQYIYGYKMHNRLYGCRSMAHYVGVFRAHVLDIVDFIQTPPKDPALFLVRRLYCGGNLGQYMLNKRRNDAHLKNIGLVDITPEGLQADAIGMLYFNSYQSCLDLQDTIVNRNKPWMVNTKLLKCPEAKNMNNMYKKPADVFAATLIMLGLAQKFGHNQRKLHTIDHKTKTVIINKDGIDPRHLVMFEIIQQGLSYDPELRPTASAILYALETSRHLSLMAGR</sequence>
<accession>A0A8H7SJJ1</accession>
<dbReference type="AlphaFoldDB" id="A0A8H7SJJ1"/>
<evidence type="ECO:0008006" key="3">
    <source>
        <dbReference type="Google" id="ProtNLM"/>
    </source>
</evidence>
<reference evidence="1" key="1">
    <citation type="submission" date="2021-01" db="EMBL/GenBank/DDBJ databases">
        <title>Metabolic potential, ecology and presence of endohyphal bacteria is reflected in genomic diversity of Mucoromycotina.</title>
        <authorList>
            <person name="Muszewska A."/>
            <person name="Okrasinska A."/>
            <person name="Steczkiewicz K."/>
            <person name="Drgas O."/>
            <person name="Orlowska M."/>
            <person name="Perlinska-Lenart U."/>
            <person name="Aleksandrzak-Piekarczyk T."/>
            <person name="Szatraj K."/>
            <person name="Zielenkiewicz U."/>
            <person name="Pilsyk S."/>
            <person name="Malc E."/>
            <person name="Mieczkowski P."/>
            <person name="Kruszewska J.S."/>
            <person name="Biernat P."/>
            <person name="Pawlowska J."/>
        </authorList>
    </citation>
    <scope>NUCLEOTIDE SEQUENCE</scope>
    <source>
        <strain evidence="1">WA0000018081</strain>
    </source>
</reference>
<organism evidence="1 2">
    <name type="scientific">Thamnidium elegans</name>
    <dbReference type="NCBI Taxonomy" id="101142"/>
    <lineage>
        <taxon>Eukaryota</taxon>
        <taxon>Fungi</taxon>
        <taxon>Fungi incertae sedis</taxon>
        <taxon>Mucoromycota</taxon>
        <taxon>Mucoromycotina</taxon>
        <taxon>Mucoromycetes</taxon>
        <taxon>Mucorales</taxon>
        <taxon>Mucorineae</taxon>
        <taxon>Mucoraceae</taxon>
        <taxon>Thamnidium</taxon>
    </lineage>
</organism>
<dbReference type="EMBL" id="JAEPRE010000286">
    <property type="protein sequence ID" value="KAG2229317.1"/>
    <property type="molecule type" value="Genomic_DNA"/>
</dbReference>
<comment type="caution">
    <text evidence="1">The sequence shown here is derived from an EMBL/GenBank/DDBJ whole genome shotgun (WGS) entry which is preliminary data.</text>
</comment>
<dbReference type="SUPFAM" id="SSF56112">
    <property type="entry name" value="Protein kinase-like (PK-like)"/>
    <property type="match status" value="1"/>
</dbReference>
<evidence type="ECO:0000313" key="2">
    <source>
        <dbReference type="Proteomes" id="UP000613177"/>
    </source>
</evidence>
<dbReference type="InterPro" id="IPR011009">
    <property type="entry name" value="Kinase-like_dom_sf"/>
</dbReference>
<name>A0A8H7SJJ1_9FUNG</name>